<evidence type="ECO:0000256" key="9">
    <source>
        <dbReference type="PIRSR" id="PIRSR640255-2"/>
    </source>
</evidence>
<dbReference type="Proteomes" id="UP000612361">
    <property type="component" value="Unassembled WGS sequence"/>
</dbReference>
<comment type="cofactor">
    <cofactor evidence="1 10">
        <name>Mg(2+)</name>
        <dbReference type="ChEBI" id="CHEBI:18420"/>
    </cofactor>
</comment>
<dbReference type="SUPFAM" id="SSF54060">
    <property type="entry name" value="His-Me finger endonucleases"/>
    <property type="match status" value="1"/>
</dbReference>
<comment type="similarity">
    <text evidence="2 10">Belongs to the DNA/RNA non-specific endonuclease family.</text>
</comment>
<feature type="binding site" evidence="9">
    <location>
        <position position="149"/>
    </location>
    <ligand>
        <name>Mg(2+)</name>
        <dbReference type="ChEBI" id="CHEBI:18420"/>
        <note>catalytic</note>
    </ligand>
</feature>
<dbReference type="InterPro" id="IPR001604">
    <property type="entry name" value="Endo_G_ENPP1-like_dom"/>
</dbReference>
<keyword evidence="3 10" id="KW-0540">Nuclease</keyword>
<keyword evidence="7" id="KW-0460">Magnesium</keyword>
<dbReference type="EMBL" id="JACOGG010000004">
    <property type="protein sequence ID" value="MBC3934757.1"/>
    <property type="molecule type" value="Genomic_DNA"/>
</dbReference>
<evidence type="ECO:0000313" key="15">
    <source>
        <dbReference type="Proteomes" id="UP000612361"/>
    </source>
</evidence>
<evidence type="ECO:0000256" key="3">
    <source>
        <dbReference type="ARBA" id="ARBA00022722"/>
    </source>
</evidence>
<evidence type="ECO:0000256" key="7">
    <source>
        <dbReference type="ARBA" id="ARBA00022842"/>
    </source>
</evidence>
<dbReference type="InterPro" id="IPR040255">
    <property type="entry name" value="Non-specific_endonuclease"/>
</dbReference>
<keyword evidence="4 9" id="KW-0479">Metal-binding</keyword>
<evidence type="ECO:0000256" key="4">
    <source>
        <dbReference type="ARBA" id="ARBA00022723"/>
    </source>
</evidence>
<dbReference type="GO" id="GO:0003676">
    <property type="term" value="F:nucleic acid binding"/>
    <property type="evidence" value="ECO:0007669"/>
    <property type="project" value="InterPro"/>
</dbReference>
<dbReference type="RefSeq" id="WP_186880371.1">
    <property type="nucleotide sequence ID" value="NZ_JACOGG010000004.1"/>
</dbReference>
<evidence type="ECO:0000256" key="10">
    <source>
        <dbReference type="RuleBase" id="RU366055"/>
    </source>
</evidence>
<dbReference type="Pfam" id="PF01223">
    <property type="entry name" value="Endonuclease_NS"/>
    <property type="match status" value="1"/>
</dbReference>
<keyword evidence="6 10" id="KW-0378">Hydrolase</keyword>
<dbReference type="PANTHER" id="PTHR13966">
    <property type="entry name" value="ENDONUCLEASE RELATED"/>
    <property type="match status" value="1"/>
</dbReference>
<name>A0A923I0H7_9BURK</name>
<dbReference type="InterPro" id="IPR044925">
    <property type="entry name" value="His-Me_finger_sf"/>
</dbReference>
<dbReference type="PANTHER" id="PTHR13966:SF5">
    <property type="entry name" value="ENDONUCLEASE G, MITOCHONDRIAL"/>
    <property type="match status" value="1"/>
</dbReference>
<dbReference type="GO" id="GO:0004519">
    <property type="term" value="F:endonuclease activity"/>
    <property type="evidence" value="ECO:0007669"/>
    <property type="project" value="UniProtKB-UniRule"/>
</dbReference>
<sequence length="244" mass="27261">MLKKFALGLVLAAAASMTSIANATTPFSDCPQFFAKETAPVIPNERQLNTRPLCFSAFAVMHSGKSRTPLYVAEKLNRRSVLDAQDKERTNRFFADARLPRAERAELEDYKGSGYDRGHMAPAGDMASDEGMAQSFSLANMVPQAPENNRKTWANIEKAARKYAMRATGDVYIVTGPVFDTQPPTIGRNQVWVPKYLFKLMYDPAEKRAWAYWVENADDAKPGKPISYEELVKRTGIQFLPGIL</sequence>
<evidence type="ECO:0000256" key="5">
    <source>
        <dbReference type="ARBA" id="ARBA00022759"/>
    </source>
</evidence>
<dbReference type="PROSITE" id="PS01070">
    <property type="entry name" value="NUCLEASE_NON_SPEC"/>
    <property type="match status" value="1"/>
</dbReference>
<dbReference type="InterPro" id="IPR018524">
    <property type="entry name" value="DNA/RNA_endonuclease_AS"/>
</dbReference>
<dbReference type="Gene3D" id="3.40.570.10">
    <property type="entry name" value="Extracellular Endonuclease, subunit A"/>
    <property type="match status" value="1"/>
</dbReference>
<dbReference type="GO" id="GO:0016787">
    <property type="term" value="F:hydrolase activity"/>
    <property type="evidence" value="ECO:0007669"/>
    <property type="project" value="UniProtKB-KW"/>
</dbReference>
<dbReference type="AlphaFoldDB" id="A0A923I0H7"/>
<dbReference type="InterPro" id="IPR044929">
    <property type="entry name" value="DNA/RNA_non-sp_Endonuclease_sf"/>
</dbReference>
<keyword evidence="15" id="KW-1185">Reference proteome</keyword>
<feature type="domain" description="ENPP1-3/EXOG-like endonuclease/phosphodiesterase" evidence="12">
    <location>
        <begin position="55"/>
        <end position="244"/>
    </location>
</feature>
<dbReference type="GO" id="GO:0046872">
    <property type="term" value="F:metal ion binding"/>
    <property type="evidence" value="ECO:0007669"/>
    <property type="project" value="UniProtKB-KW"/>
</dbReference>
<comment type="caution">
    <text evidence="14">The sequence shown here is derived from an EMBL/GenBank/DDBJ whole genome shotgun (WGS) entry which is preliminary data.</text>
</comment>
<organism evidence="14 15">
    <name type="scientific">Undibacterium rugosum</name>
    <dbReference type="NCBI Taxonomy" id="2762291"/>
    <lineage>
        <taxon>Bacteria</taxon>
        <taxon>Pseudomonadati</taxon>
        <taxon>Pseudomonadota</taxon>
        <taxon>Betaproteobacteria</taxon>
        <taxon>Burkholderiales</taxon>
        <taxon>Oxalobacteraceae</taxon>
        <taxon>Undibacterium</taxon>
    </lineage>
</organism>
<gene>
    <name evidence="14" type="ORF">H8K47_05235</name>
</gene>
<dbReference type="SMART" id="SM00477">
    <property type="entry name" value="NUC"/>
    <property type="match status" value="1"/>
</dbReference>
<evidence type="ECO:0000259" key="12">
    <source>
        <dbReference type="SMART" id="SM00477"/>
    </source>
</evidence>
<keyword evidence="11" id="KW-0732">Signal</keyword>
<dbReference type="EC" id="3.1.30.-" evidence="10"/>
<feature type="active site" description="Proton acceptor" evidence="8">
    <location>
        <position position="119"/>
    </location>
</feature>
<accession>A0A923I0H7</accession>
<dbReference type="SMART" id="SM00892">
    <property type="entry name" value="Endonuclease_NS"/>
    <property type="match status" value="1"/>
</dbReference>
<dbReference type="InterPro" id="IPR020821">
    <property type="entry name" value="ENPP1-3/EXOG-like_nuc-like"/>
</dbReference>
<evidence type="ECO:0000256" key="8">
    <source>
        <dbReference type="PIRSR" id="PIRSR640255-1"/>
    </source>
</evidence>
<evidence type="ECO:0000259" key="13">
    <source>
        <dbReference type="SMART" id="SM00892"/>
    </source>
</evidence>
<protein>
    <recommendedName>
        <fullName evidence="10">Endonuclease</fullName>
        <ecNumber evidence="10">3.1.30.-</ecNumber>
    </recommendedName>
</protein>
<feature type="chain" id="PRO_5038078237" description="Endonuclease" evidence="11">
    <location>
        <begin position="24"/>
        <end position="244"/>
    </location>
</feature>
<keyword evidence="5 10" id="KW-0255">Endonuclease</keyword>
<feature type="signal peptide" evidence="11">
    <location>
        <begin position="1"/>
        <end position="23"/>
    </location>
</feature>
<evidence type="ECO:0000256" key="2">
    <source>
        <dbReference type="ARBA" id="ARBA00010052"/>
    </source>
</evidence>
<evidence type="ECO:0000256" key="6">
    <source>
        <dbReference type="ARBA" id="ARBA00022801"/>
    </source>
</evidence>
<evidence type="ECO:0000256" key="11">
    <source>
        <dbReference type="SAM" id="SignalP"/>
    </source>
</evidence>
<proteinExistence type="inferred from homology"/>
<feature type="domain" description="DNA/RNA non-specific endonuclease/pyrophosphatase/phosphodiesterase" evidence="13">
    <location>
        <begin position="54"/>
        <end position="244"/>
    </location>
</feature>
<reference evidence="14" key="1">
    <citation type="submission" date="2020-08" db="EMBL/GenBank/DDBJ databases">
        <title>Novel species isolated from subtropical streams in China.</title>
        <authorList>
            <person name="Lu H."/>
        </authorList>
    </citation>
    <scope>NUCLEOTIDE SEQUENCE</scope>
    <source>
        <strain evidence="14">CY7W</strain>
    </source>
</reference>
<evidence type="ECO:0000256" key="1">
    <source>
        <dbReference type="ARBA" id="ARBA00001946"/>
    </source>
</evidence>
<evidence type="ECO:0000313" key="14">
    <source>
        <dbReference type="EMBL" id="MBC3934757.1"/>
    </source>
</evidence>